<dbReference type="Gene3D" id="2.30.130.40">
    <property type="entry name" value="LON domain-like"/>
    <property type="match status" value="1"/>
</dbReference>
<dbReference type="InterPro" id="IPR015947">
    <property type="entry name" value="PUA-like_sf"/>
</dbReference>
<dbReference type="Proteomes" id="UP000586305">
    <property type="component" value="Unassembled WGS sequence"/>
</dbReference>
<protein>
    <recommendedName>
        <fullName evidence="1">Lon N-terminal domain-containing protein</fullName>
    </recommendedName>
</protein>
<dbReference type="InterPro" id="IPR003111">
    <property type="entry name" value="Lon_prtase_N"/>
</dbReference>
<dbReference type="SMART" id="SM00464">
    <property type="entry name" value="LON"/>
    <property type="match status" value="1"/>
</dbReference>
<organism evidence="2 3">
    <name type="scientific">Pseudoalteromonas caenipelagi</name>
    <dbReference type="NCBI Taxonomy" id="2726988"/>
    <lineage>
        <taxon>Bacteria</taxon>
        <taxon>Pseudomonadati</taxon>
        <taxon>Pseudomonadota</taxon>
        <taxon>Gammaproteobacteria</taxon>
        <taxon>Alteromonadales</taxon>
        <taxon>Pseudoalteromonadaceae</taxon>
        <taxon>Pseudoalteromonas</taxon>
    </lineage>
</organism>
<keyword evidence="3" id="KW-1185">Reference proteome</keyword>
<name>A0A849VBE6_9GAMM</name>
<accession>A0A849VBE6</accession>
<dbReference type="SUPFAM" id="SSF88697">
    <property type="entry name" value="PUA domain-like"/>
    <property type="match status" value="1"/>
</dbReference>
<reference evidence="2 3" key="1">
    <citation type="submission" date="2020-04" db="EMBL/GenBank/DDBJ databases">
        <title>Pseudoalteromonas caenipelagi sp. nov., isolated from a tidal flat.</title>
        <authorList>
            <person name="Park S."/>
            <person name="Yoon J.-H."/>
        </authorList>
    </citation>
    <scope>NUCLEOTIDE SEQUENCE [LARGE SCALE GENOMIC DNA]</scope>
    <source>
        <strain evidence="2 3">JBTF-M23</strain>
    </source>
</reference>
<dbReference type="Gene3D" id="1.10.4060.10">
    <property type="entry name" value="BPP1347 like domain"/>
    <property type="match status" value="1"/>
</dbReference>
<evidence type="ECO:0000259" key="1">
    <source>
        <dbReference type="SMART" id="SM00464"/>
    </source>
</evidence>
<comment type="caution">
    <text evidence="2">The sequence shown here is derived from an EMBL/GenBank/DDBJ whole genome shotgun (WGS) entry which is preliminary data.</text>
</comment>
<evidence type="ECO:0000313" key="2">
    <source>
        <dbReference type="EMBL" id="NOU50325.1"/>
    </source>
</evidence>
<gene>
    <name evidence="2" type="ORF">HG263_07185</name>
</gene>
<dbReference type="RefSeq" id="WP_171625387.1">
    <property type="nucleotide sequence ID" value="NZ_JABBPG010000002.1"/>
</dbReference>
<dbReference type="AlphaFoldDB" id="A0A849VBE6"/>
<feature type="domain" description="Lon N-terminal" evidence="1">
    <location>
        <begin position="2"/>
        <end position="189"/>
    </location>
</feature>
<dbReference type="InterPro" id="IPR046336">
    <property type="entry name" value="Lon_prtase_N_sf"/>
</dbReference>
<dbReference type="EMBL" id="JABBPG010000002">
    <property type="protein sequence ID" value="NOU50325.1"/>
    <property type="molecule type" value="Genomic_DNA"/>
</dbReference>
<sequence>MIRAIFPLGVFLLPGGYTKLRIFEPRYLTMVGDALKRDNGFVLCRHTDNAYLNVPKEGVYVRIVDFSQDGNGQLLIDVFAEHRVSIKNPYMDEQNLRHAHINIIAEPLWRYQSTLSSHFTSQMGEMLSNVFSQNPEIDELYRDKHFEDPVWVASRWLELLPMKESEKHKLKSSVNFEQVVSFLHTILNESQ</sequence>
<dbReference type="Pfam" id="PF02190">
    <property type="entry name" value="LON_substr_bdg"/>
    <property type="match status" value="1"/>
</dbReference>
<evidence type="ECO:0000313" key="3">
    <source>
        <dbReference type="Proteomes" id="UP000586305"/>
    </source>
</evidence>
<proteinExistence type="predicted"/>